<name>A0AA39IW59_9AGAR</name>
<keyword evidence="2" id="KW-1185">Reference proteome</keyword>
<accession>A0AA39IW59</accession>
<gene>
    <name evidence="1" type="ORF">EV421DRAFT_234767</name>
</gene>
<dbReference type="AlphaFoldDB" id="A0AA39IW59"/>
<sequence>MPLMKRVNVDLPLLMDRLSARDFWFLPLVLLLPSSYSLVSQVMKDIQFSKIQTRTSPSLLTAVCKHSFGPLNSIADHMCRSYVPLHT</sequence>
<comment type="caution">
    <text evidence="1">The sequence shown here is derived from an EMBL/GenBank/DDBJ whole genome shotgun (WGS) entry which is preliminary data.</text>
</comment>
<organism evidence="1 2">
    <name type="scientific">Armillaria borealis</name>
    <dbReference type="NCBI Taxonomy" id="47425"/>
    <lineage>
        <taxon>Eukaryota</taxon>
        <taxon>Fungi</taxon>
        <taxon>Dikarya</taxon>
        <taxon>Basidiomycota</taxon>
        <taxon>Agaricomycotina</taxon>
        <taxon>Agaricomycetes</taxon>
        <taxon>Agaricomycetidae</taxon>
        <taxon>Agaricales</taxon>
        <taxon>Marasmiineae</taxon>
        <taxon>Physalacriaceae</taxon>
        <taxon>Armillaria</taxon>
    </lineage>
</organism>
<dbReference type="Proteomes" id="UP001175226">
    <property type="component" value="Unassembled WGS sequence"/>
</dbReference>
<evidence type="ECO:0000313" key="2">
    <source>
        <dbReference type="Proteomes" id="UP001175226"/>
    </source>
</evidence>
<reference evidence="1" key="1">
    <citation type="submission" date="2023-06" db="EMBL/GenBank/DDBJ databases">
        <authorList>
            <consortium name="Lawrence Berkeley National Laboratory"/>
            <person name="Ahrendt S."/>
            <person name="Sahu N."/>
            <person name="Indic B."/>
            <person name="Wong-Bajracharya J."/>
            <person name="Merenyi Z."/>
            <person name="Ke H.-M."/>
            <person name="Monk M."/>
            <person name="Kocsube S."/>
            <person name="Drula E."/>
            <person name="Lipzen A."/>
            <person name="Balint B."/>
            <person name="Henrissat B."/>
            <person name="Andreopoulos B."/>
            <person name="Martin F.M."/>
            <person name="Harder C.B."/>
            <person name="Rigling D."/>
            <person name="Ford K.L."/>
            <person name="Foster G.D."/>
            <person name="Pangilinan J."/>
            <person name="Papanicolaou A."/>
            <person name="Barry K."/>
            <person name="LaButti K."/>
            <person name="Viragh M."/>
            <person name="Koriabine M."/>
            <person name="Yan M."/>
            <person name="Riley R."/>
            <person name="Champramary S."/>
            <person name="Plett K.L."/>
            <person name="Tsai I.J."/>
            <person name="Slot J."/>
            <person name="Sipos G."/>
            <person name="Plett J."/>
            <person name="Nagy L.G."/>
            <person name="Grigoriev I.V."/>
        </authorList>
    </citation>
    <scope>NUCLEOTIDE SEQUENCE</scope>
    <source>
        <strain evidence="1">FPL87.14</strain>
    </source>
</reference>
<evidence type="ECO:0000313" key="1">
    <source>
        <dbReference type="EMBL" id="KAK0430859.1"/>
    </source>
</evidence>
<dbReference type="EMBL" id="JAUEPT010000130">
    <property type="protein sequence ID" value="KAK0430859.1"/>
    <property type="molecule type" value="Genomic_DNA"/>
</dbReference>
<proteinExistence type="predicted"/>
<protein>
    <submittedName>
        <fullName evidence="1">Uncharacterized protein</fullName>
    </submittedName>
</protein>